<evidence type="ECO:0000313" key="3">
    <source>
        <dbReference type="Proteomes" id="UP001596282"/>
    </source>
</evidence>
<dbReference type="Proteomes" id="UP001596282">
    <property type="component" value="Unassembled WGS sequence"/>
</dbReference>
<comment type="caution">
    <text evidence="2">The sequence shown here is derived from an EMBL/GenBank/DDBJ whole genome shotgun (WGS) entry which is preliminary data.</text>
</comment>
<keyword evidence="3" id="KW-1185">Reference proteome</keyword>
<dbReference type="Gene3D" id="3.20.80.10">
    <property type="entry name" value="Regulatory factor, effector binding domain"/>
    <property type="match status" value="1"/>
</dbReference>
<sequence>MTTYTIETFDALTLTGYATQLPLPTMTNIQTVSDLKTQHFGALAKSGKFGALMAGSRDHIGFALSGVHQDQLEYFAGANTTVTATDTETRTVPGGHYIVLRAQGGPSRQLFDQLISDFFGQILPTRPELYTGDSYIVEALLNGDPMDAAVELRLPTTVDA</sequence>
<dbReference type="InterPro" id="IPR011256">
    <property type="entry name" value="Reg_factor_effector_dom_sf"/>
</dbReference>
<name>A0ABW1S4B6_9LACO</name>
<accession>A0ABW1S4B6</accession>
<dbReference type="EMBL" id="JBHSSC010000045">
    <property type="protein sequence ID" value="MFC6182561.1"/>
    <property type="molecule type" value="Genomic_DNA"/>
</dbReference>
<dbReference type="InterPro" id="IPR029441">
    <property type="entry name" value="Cass2"/>
</dbReference>
<organism evidence="2 3">
    <name type="scientific">Lactiplantibacillus daowaiensis</name>
    <dbReference type="NCBI Taxonomy" id="2559918"/>
    <lineage>
        <taxon>Bacteria</taxon>
        <taxon>Bacillati</taxon>
        <taxon>Bacillota</taxon>
        <taxon>Bacilli</taxon>
        <taxon>Lactobacillales</taxon>
        <taxon>Lactobacillaceae</taxon>
        <taxon>Lactiplantibacillus</taxon>
    </lineage>
</organism>
<evidence type="ECO:0000313" key="2">
    <source>
        <dbReference type="EMBL" id="MFC6182561.1"/>
    </source>
</evidence>
<protein>
    <submittedName>
        <fullName evidence="2">GyrI-like domain-containing protein</fullName>
    </submittedName>
</protein>
<reference evidence="3" key="1">
    <citation type="journal article" date="2019" name="Int. J. Syst. Evol. Microbiol.">
        <title>The Global Catalogue of Microorganisms (GCM) 10K type strain sequencing project: providing services to taxonomists for standard genome sequencing and annotation.</title>
        <authorList>
            <consortium name="The Broad Institute Genomics Platform"/>
            <consortium name="The Broad Institute Genome Sequencing Center for Infectious Disease"/>
            <person name="Wu L."/>
            <person name="Ma J."/>
        </authorList>
    </citation>
    <scope>NUCLEOTIDE SEQUENCE [LARGE SCALE GENOMIC DNA]</scope>
    <source>
        <strain evidence="3">CCM 8933</strain>
    </source>
</reference>
<feature type="domain" description="Integron-associated effector binding protein" evidence="1">
    <location>
        <begin position="5"/>
        <end position="155"/>
    </location>
</feature>
<dbReference type="SUPFAM" id="SSF55136">
    <property type="entry name" value="Probable bacterial effector-binding domain"/>
    <property type="match status" value="1"/>
</dbReference>
<gene>
    <name evidence="2" type="ORF">ACFP5Y_15080</name>
</gene>
<evidence type="ECO:0000259" key="1">
    <source>
        <dbReference type="Pfam" id="PF14526"/>
    </source>
</evidence>
<proteinExistence type="predicted"/>
<dbReference type="Pfam" id="PF14526">
    <property type="entry name" value="Cass2"/>
    <property type="match status" value="1"/>
</dbReference>
<dbReference type="RefSeq" id="WP_137627205.1">
    <property type="nucleotide sequence ID" value="NZ_BJDJ01000001.1"/>
</dbReference>